<feature type="compositionally biased region" description="Low complexity" evidence="1">
    <location>
        <begin position="91"/>
        <end position="105"/>
    </location>
</feature>
<evidence type="ECO:0000313" key="2">
    <source>
        <dbReference type="EMBL" id="MBF6357683.1"/>
    </source>
</evidence>
<keyword evidence="3" id="KW-1185">Reference proteome</keyword>
<proteinExistence type="predicted"/>
<comment type="caution">
    <text evidence="2">The sequence shown here is derived from an EMBL/GenBank/DDBJ whole genome shotgun (WGS) entry which is preliminary data.</text>
</comment>
<feature type="compositionally biased region" description="Pro residues" evidence="1">
    <location>
        <begin position="62"/>
        <end position="74"/>
    </location>
</feature>
<dbReference type="EMBL" id="JADLQN010000006">
    <property type="protein sequence ID" value="MBF6357683.1"/>
    <property type="molecule type" value="Genomic_DNA"/>
</dbReference>
<organism evidence="2 3">
    <name type="scientific">Nocardia higoensis</name>
    <dbReference type="NCBI Taxonomy" id="228599"/>
    <lineage>
        <taxon>Bacteria</taxon>
        <taxon>Bacillati</taxon>
        <taxon>Actinomycetota</taxon>
        <taxon>Actinomycetes</taxon>
        <taxon>Mycobacteriales</taxon>
        <taxon>Nocardiaceae</taxon>
        <taxon>Nocardia</taxon>
    </lineage>
</organism>
<dbReference type="RefSeq" id="WP_195004520.1">
    <property type="nucleotide sequence ID" value="NZ_JADLQN010000006.1"/>
</dbReference>
<feature type="compositionally biased region" description="Pro residues" evidence="1">
    <location>
        <begin position="36"/>
        <end position="55"/>
    </location>
</feature>
<feature type="compositionally biased region" description="Low complexity" evidence="1">
    <location>
        <begin position="115"/>
        <end position="126"/>
    </location>
</feature>
<feature type="region of interest" description="Disordered" evidence="1">
    <location>
        <begin position="28"/>
        <end position="152"/>
    </location>
</feature>
<name>A0ABS0DGS7_9NOCA</name>
<accession>A0ABS0DGS7</accession>
<reference evidence="2 3" key="1">
    <citation type="submission" date="2020-10" db="EMBL/GenBank/DDBJ databases">
        <title>Identification of Nocardia species via Next-generation sequencing and recognition of intraspecies genetic diversity.</title>
        <authorList>
            <person name="Li P."/>
            <person name="Li P."/>
            <person name="Lu B."/>
        </authorList>
    </citation>
    <scope>NUCLEOTIDE SEQUENCE [LARGE SCALE GENOMIC DNA]</scope>
    <source>
        <strain evidence="2 3">BJ06-0143</strain>
    </source>
</reference>
<feature type="region of interest" description="Disordered" evidence="1">
    <location>
        <begin position="242"/>
        <end position="262"/>
    </location>
</feature>
<gene>
    <name evidence="2" type="ORF">IU449_24565</name>
</gene>
<evidence type="ECO:0000256" key="1">
    <source>
        <dbReference type="SAM" id="MobiDB-lite"/>
    </source>
</evidence>
<sequence length="709" mass="74092">MTPALAARAYERVLNRADMESHAREQIPVATAIDDPMPPQTTPARPPEQEMPPAPTQAAPTVPVPVPVPAPESTPPGDRDSADEDIQHLMATPHTPPASTASVPSVPAPDPVPAPVSASAPSTGPAQPVPAEPTSVDAPTTSGPEPTQRPIDPEIAAKYPYLFGYNSDNGVPAQVGSLPWIIAQTEEKKSSQADATTVEQTLIGQIVLGTGPAAPSPAASTALELIIPEAAIPSIASDVNSADPLPSASGVPDPRATGLPDSIRDPRVIFRIGAGYPASQLIADLETIRVPPVPWVGQGAHPWDAAMARLQAAAYTPPQQLEDLKSATSDTLPCLRNEAAWYTEARQQQERQQREARRRLDEARIPWRDPGVSEHVRYLATIPVLTSPSEPVDNDPELSLGGVARQFGHMAVGIFAMTDLGAVVNNVGGWFGRHPNLPTSDDVAAGIATQVEAAKAEADKGNTAGVVNHLGMASGLLPDWRDPNSVVAFGIALGAFGGAAGRGKPGSGGVDAVGSPAVASGAGRVNRNSAGWTDHIDIYSQQTQIPSSHVGKPSAPHEGLPLIHPDAVPKTTPAFVDGIAGTRAIAEIDPWTVRFSQNKVNDAAEIIDSMRQNGWVGPPIDLVRTSDGALISVDNTRVLAAKATGTPIEAVVHAFDEPIPPTMAPRFVSKDGALPTTWGEAVQYRIGRQSAGYRNAYPNGSPFTGWSGN</sequence>
<evidence type="ECO:0000313" key="3">
    <source>
        <dbReference type="Proteomes" id="UP000707731"/>
    </source>
</evidence>
<protein>
    <submittedName>
        <fullName evidence="2">Uncharacterized protein</fullName>
    </submittedName>
</protein>
<dbReference type="Proteomes" id="UP000707731">
    <property type="component" value="Unassembled WGS sequence"/>
</dbReference>